<comment type="catalytic activity">
    <reaction evidence="4">
        <text>O-phospho-L-tyrosyl-[protein] + H2O = L-tyrosyl-[protein] + phosphate</text>
        <dbReference type="Rhea" id="RHEA:10684"/>
        <dbReference type="Rhea" id="RHEA-COMP:10136"/>
        <dbReference type="Rhea" id="RHEA-COMP:20101"/>
        <dbReference type="ChEBI" id="CHEBI:15377"/>
        <dbReference type="ChEBI" id="CHEBI:43474"/>
        <dbReference type="ChEBI" id="CHEBI:46858"/>
        <dbReference type="ChEBI" id="CHEBI:61978"/>
        <dbReference type="EC" id="3.1.3.48"/>
    </reaction>
</comment>
<dbReference type="Pfam" id="PF19567">
    <property type="entry name" value="CpsB_CapC"/>
    <property type="match status" value="1"/>
</dbReference>
<dbReference type="AlphaFoldDB" id="A0A1I6H1L5"/>
<reference evidence="5 6" key="1">
    <citation type="submission" date="2016-10" db="EMBL/GenBank/DDBJ databases">
        <authorList>
            <person name="de Groot N.N."/>
        </authorList>
    </citation>
    <scope>NUCLEOTIDE SEQUENCE [LARGE SCALE GENOMIC DNA]</scope>
    <source>
        <strain evidence="5 6">DSM 21019</strain>
    </source>
</reference>
<keyword evidence="3" id="KW-0378">Hydrolase</keyword>
<dbReference type="GO" id="GO:0004725">
    <property type="term" value="F:protein tyrosine phosphatase activity"/>
    <property type="evidence" value="ECO:0007669"/>
    <property type="project" value="UniProtKB-EC"/>
</dbReference>
<dbReference type="Gene3D" id="3.20.20.140">
    <property type="entry name" value="Metal-dependent hydrolases"/>
    <property type="match status" value="1"/>
</dbReference>
<dbReference type="InterPro" id="IPR016667">
    <property type="entry name" value="Caps_polysacc_synth_CpsB/CapC"/>
</dbReference>
<proteinExistence type="inferred from homology"/>
<evidence type="ECO:0000256" key="2">
    <source>
        <dbReference type="ARBA" id="ARBA00013064"/>
    </source>
</evidence>
<dbReference type="Proteomes" id="UP000199534">
    <property type="component" value="Unassembled WGS sequence"/>
</dbReference>
<name>A0A1I6H1L5_9FLAO</name>
<gene>
    <name evidence="5" type="ORF">SAMN04490243_2076</name>
</gene>
<accession>A0A1I6H1L5</accession>
<dbReference type="EC" id="3.1.3.48" evidence="2"/>
<keyword evidence="6" id="KW-1185">Reference proteome</keyword>
<evidence type="ECO:0000256" key="1">
    <source>
        <dbReference type="ARBA" id="ARBA00005750"/>
    </source>
</evidence>
<dbReference type="PANTHER" id="PTHR39181:SF1">
    <property type="entry name" value="TYROSINE-PROTEIN PHOSPHATASE YWQE"/>
    <property type="match status" value="1"/>
</dbReference>
<evidence type="ECO:0000313" key="5">
    <source>
        <dbReference type="EMBL" id="SFR48343.1"/>
    </source>
</evidence>
<dbReference type="InterPro" id="IPR016195">
    <property type="entry name" value="Pol/histidinol_Pase-like"/>
</dbReference>
<evidence type="ECO:0000256" key="4">
    <source>
        <dbReference type="ARBA" id="ARBA00051722"/>
    </source>
</evidence>
<dbReference type="PIRSF" id="PIRSF016557">
    <property type="entry name" value="Caps_synth_CpsB"/>
    <property type="match status" value="1"/>
</dbReference>
<comment type="similarity">
    <text evidence="1">Belongs to the metallo-dependent hydrolases superfamily. CpsB/CapC family.</text>
</comment>
<protein>
    <recommendedName>
        <fullName evidence="2">protein-tyrosine-phosphatase</fullName>
        <ecNumber evidence="2">3.1.3.48</ecNumber>
    </recommendedName>
</protein>
<dbReference type="RefSeq" id="WP_092982522.1">
    <property type="nucleotide sequence ID" value="NZ_FOYQ01000002.1"/>
</dbReference>
<dbReference type="SUPFAM" id="SSF89550">
    <property type="entry name" value="PHP domain-like"/>
    <property type="match status" value="1"/>
</dbReference>
<dbReference type="STRING" id="400055.SAMN04490243_2076"/>
<dbReference type="PANTHER" id="PTHR39181">
    <property type="entry name" value="TYROSINE-PROTEIN PHOSPHATASE YWQE"/>
    <property type="match status" value="1"/>
</dbReference>
<evidence type="ECO:0000313" key="6">
    <source>
        <dbReference type="Proteomes" id="UP000199534"/>
    </source>
</evidence>
<organism evidence="5 6">
    <name type="scientific">Robiginitalea myxolifaciens</name>
    <dbReference type="NCBI Taxonomy" id="400055"/>
    <lineage>
        <taxon>Bacteria</taxon>
        <taxon>Pseudomonadati</taxon>
        <taxon>Bacteroidota</taxon>
        <taxon>Flavobacteriia</taxon>
        <taxon>Flavobacteriales</taxon>
        <taxon>Flavobacteriaceae</taxon>
        <taxon>Robiginitalea</taxon>
    </lineage>
</organism>
<dbReference type="OrthoDB" id="9788539at2"/>
<sequence>MLGFFSKKIYLADYLEDFVDIHNHVLPGIDDGAKNTADSLALIRAYQSVGIKKIIATPHIFAPLYPNTPELIQDAHERLLLAMQEEGIDSFEIETAAEHMIDTKFEELMENDHHMPLSGGYMLSEMSFLQPPLNFDEAMIAINRRRLTPILAHPERYVFLQRRPKKLIKLKEQGILFQINLLSLAGYYDKEVEQLAWKLLDQGMVDFLGSDIHNMHHFKAIKELTLKPKRLEQLLPLIGKSIEVFY</sequence>
<dbReference type="GO" id="GO:0030145">
    <property type="term" value="F:manganese ion binding"/>
    <property type="evidence" value="ECO:0007669"/>
    <property type="project" value="InterPro"/>
</dbReference>
<dbReference type="EMBL" id="FOYQ01000002">
    <property type="protein sequence ID" value="SFR48343.1"/>
    <property type="molecule type" value="Genomic_DNA"/>
</dbReference>
<evidence type="ECO:0000256" key="3">
    <source>
        <dbReference type="ARBA" id="ARBA00022801"/>
    </source>
</evidence>